<protein>
    <submittedName>
        <fullName evidence="1">Uncharacterized protein</fullName>
    </submittedName>
</protein>
<dbReference type="eggNOG" id="arCOG08866">
    <property type="taxonomic scope" value="Archaea"/>
</dbReference>
<dbReference type="AlphaFoldDB" id="B8D5F2"/>
<dbReference type="Proteomes" id="UP000006903">
    <property type="component" value="Chromosome"/>
</dbReference>
<reference evidence="1 2" key="1">
    <citation type="journal article" date="2009" name="J. Bacteriol.">
        <title>Complete genome sequence of the anaerobic, protein-degrading hyperthermophilic crenarchaeon Desulfurococcus kamchatkensis.</title>
        <authorList>
            <person name="Ravin N.V."/>
            <person name="Mardanov A.V."/>
            <person name="Beletsky A.V."/>
            <person name="Kublanov I.V."/>
            <person name="Kolganova T.V."/>
            <person name="Lebedinsky A.V."/>
            <person name="Chernyh N.A."/>
            <person name="Bonch-Osmolovskaya E.A."/>
            <person name="Skryabin K.G."/>
        </authorList>
    </citation>
    <scope>NUCLEOTIDE SEQUENCE [LARGE SCALE GENOMIC DNA]</scope>
    <source>
        <strain evidence="2">DSM 18924 / JCM 16383 / VKM B-2413 / 1221n</strain>
    </source>
</reference>
<dbReference type="EMBL" id="CP001140">
    <property type="protein sequence ID" value="ACL11333.1"/>
    <property type="molecule type" value="Genomic_DNA"/>
</dbReference>
<gene>
    <name evidence="1" type="ordered locus">DKAM_1007</name>
</gene>
<dbReference type="RefSeq" id="WP_012608674.1">
    <property type="nucleotide sequence ID" value="NC_011766.1"/>
</dbReference>
<dbReference type="GeneID" id="7171121"/>
<evidence type="ECO:0000313" key="1">
    <source>
        <dbReference type="EMBL" id="ACL11333.1"/>
    </source>
</evidence>
<sequence length="82" mass="9010">MVLVLSGGKNFSGIVVGIEYLDGFNSPLLYVHGDIEGSEGDFYVLVDEKELDNYLRLGIGQKIEGIGEEISRNPLVIRKLVV</sequence>
<name>B8D5F2_DESA1</name>
<dbReference type="KEGG" id="dka:DKAM_1007"/>
<dbReference type="STRING" id="490899.DKAM_1007"/>
<proteinExistence type="predicted"/>
<dbReference type="HOGENOM" id="CLU_195005_0_0_2"/>
<organism evidence="1 2">
    <name type="scientific">Desulfurococcus amylolyticus (strain DSM 18924 / JCM 16383 / VKM B-2413 / 1221n)</name>
    <name type="common">Desulfurococcus kamchatkensis</name>
    <dbReference type="NCBI Taxonomy" id="490899"/>
    <lineage>
        <taxon>Archaea</taxon>
        <taxon>Thermoproteota</taxon>
        <taxon>Thermoprotei</taxon>
        <taxon>Desulfurococcales</taxon>
        <taxon>Desulfurococcaceae</taxon>
        <taxon>Desulfurococcus</taxon>
    </lineage>
</organism>
<evidence type="ECO:0000313" key="2">
    <source>
        <dbReference type="Proteomes" id="UP000006903"/>
    </source>
</evidence>
<accession>B8D5F2</accession>